<sequence length="32" mass="3621">MSNPAIVYSKLKIHQLLETIEDLAVPTNFTHP</sequence>
<protein>
    <submittedName>
        <fullName evidence="1">Uncharacterized protein</fullName>
    </submittedName>
</protein>
<proteinExistence type="predicted"/>
<name>A0A4V1X817_9PLEO</name>
<comment type="caution">
    <text evidence="1">The sequence shown here is derived from an EMBL/GenBank/DDBJ whole genome shotgun (WGS) entry which is preliminary data.</text>
</comment>
<dbReference type="Proteomes" id="UP000293823">
    <property type="component" value="Unassembled WGS sequence"/>
</dbReference>
<gene>
    <name evidence="1" type="ORF">AA0113_g1658</name>
</gene>
<evidence type="ECO:0000313" key="1">
    <source>
        <dbReference type="EMBL" id="RYO71928.1"/>
    </source>
</evidence>
<evidence type="ECO:0000313" key="2">
    <source>
        <dbReference type="Proteomes" id="UP000293823"/>
    </source>
</evidence>
<organism evidence="1 2">
    <name type="scientific">Alternaria arborescens</name>
    <dbReference type="NCBI Taxonomy" id="156630"/>
    <lineage>
        <taxon>Eukaryota</taxon>
        <taxon>Fungi</taxon>
        <taxon>Dikarya</taxon>
        <taxon>Ascomycota</taxon>
        <taxon>Pezizomycotina</taxon>
        <taxon>Dothideomycetes</taxon>
        <taxon>Pleosporomycetidae</taxon>
        <taxon>Pleosporales</taxon>
        <taxon>Pleosporineae</taxon>
        <taxon>Pleosporaceae</taxon>
        <taxon>Alternaria</taxon>
        <taxon>Alternaria sect. Alternaria</taxon>
    </lineage>
</organism>
<accession>A0A4V1X817</accession>
<reference evidence="2" key="1">
    <citation type="journal article" date="2019" name="bioRxiv">
        <title>Genomics, evolutionary history and diagnostics of the Alternaria alternata species group including apple and Asian pear pathotypes.</title>
        <authorList>
            <person name="Armitage A.D."/>
            <person name="Cockerton H.M."/>
            <person name="Sreenivasaprasad S."/>
            <person name="Woodhall J.W."/>
            <person name="Lane C.R."/>
            <person name="Harrison R.J."/>
            <person name="Clarkson J.P."/>
        </authorList>
    </citation>
    <scope>NUCLEOTIDE SEQUENCE [LARGE SCALE GENOMIC DNA]</scope>
    <source>
        <strain evidence="2">RGR 97.0016</strain>
    </source>
</reference>
<keyword evidence="2" id="KW-1185">Reference proteome</keyword>
<dbReference type="AlphaFoldDB" id="A0A4V1X817"/>
<dbReference type="EMBL" id="PEJP01000005">
    <property type="protein sequence ID" value="RYO71928.1"/>
    <property type="molecule type" value="Genomic_DNA"/>
</dbReference>